<feature type="transmembrane region" description="Helical" evidence="1">
    <location>
        <begin position="152"/>
        <end position="173"/>
    </location>
</feature>
<dbReference type="RefSeq" id="WP_377002913.1">
    <property type="nucleotide sequence ID" value="NZ_JBHSGG010000002.1"/>
</dbReference>
<evidence type="ECO:0000313" key="4">
    <source>
        <dbReference type="Proteomes" id="UP001595892"/>
    </source>
</evidence>
<feature type="transmembrane region" description="Helical" evidence="1">
    <location>
        <begin position="112"/>
        <end position="131"/>
    </location>
</feature>
<keyword evidence="1" id="KW-0812">Transmembrane</keyword>
<feature type="transmembrane region" description="Helical" evidence="1">
    <location>
        <begin position="185"/>
        <end position="204"/>
    </location>
</feature>
<feature type="domain" description="DUF5671" evidence="2">
    <location>
        <begin position="68"/>
        <end position="202"/>
    </location>
</feature>
<keyword evidence="1" id="KW-0472">Membrane</keyword>
<evidence type="ECO:0000256" key="1">
    <source>
        <dbReference type="SAM" id="Phobius"/>
    </source>
</evidence>
<sequence>MAAGSRELDAFVRDALQRGIPRAEVEAVLVRAGWPAERVRTALDAWVDLDFPIPVPHPRQSLSARDSFLHLLLFATLYISAWHLGSLLFDLVNLAFPDSAELAHAAQQRANSMRWSIASLTIAFPVFVFMARLLARELAADPDRRRSAVRQWLTWLTLFVAALVLIGDMIALVHGLLGGGLTVRFVLKAAIVAAIAGTVFGWYLRDLRRGEAMA</sequence>
<keyword evidence="4" id="KW-1185">Reference proteome</keyword>
<feature type="transmembrane region" description="Helical" evidence="1">
    <location>
        <begin position="68"/>
        <end position="92"/>
    </location>
</feature>
<accession>A0ABV9NF84</accession>
<dbReference type="EMBL" id="JBHSGG010000002">
    <property type="protein sequence ID" value="MFC4726946.1"/>
    <property type="molecule type" value="Genomic_DNA"/>
</dbReference>
<protein>
    <submittedName>
        <fullName evidence="3">DUF5671 domain-containing protein</fullName>
    </submittedName>
</protein>
<evidence type="ECO:0000313" key="3">
    <source>
        <dbReference type="EMBL" id="MFC4726946.1"/>
    </source>
</evidence>
<gene>
    <name evidence="3" type="ORF">ACFO3Q_01975</name>
</gene>
<proteinExistence type="predicted"/>
<evidence type="ECO:0000259" key="2">
    <source>
        <dbReference type="Pfam" id="PF18920"/>
    </source>
</evidence>
<dbReference type="InterPro" id="IPR043728">
    <property type="entry name" value="DUF5671"/>
</dbReference>
<dbReference type="Proteomes" id="UP001595892">
    <property type="component" value="Unassembled WGS sequence"/>
</dbReference>
<dbReference type="Pfam" id="PF18920">
    <property type="entry name" value="DUF5671"/>
    <property type="match status" value="1"/>
</dbReference>
<reference evidence="4" key="1">
    <citation type="journal article" date="2019" name="Int. J. Syst. Evol. Microbiol.">
        <title>The Global Catalogue of Microorganisms (GCM) 10K type strain sequencing project: providing services to taxonomists for standard genome sequencing and annotation.</title>
        <authorList>
            <consortium name="The Broad Institute Genomics Platform"/>
            <consortium name="The Broad Institute Genome Sequencing Center for Infectious Disease"/>
            <person name="Wu L."/>
            <person name="Ma J."/>
        </authorList>
    </citation>
    <scope>NUCLEOTIDE SEQUENCE [LARGE SCALE GENOMIC DNA]</scope>
    <source>
        <strain evidence="4">CGMCC 1.13574</strain>
    </source>
</reference>
<organism evidence="3 4">
    <name type="scientific">Coralloluteibacterium thermophilum</name>
    <dbReference type="NCBI Taxonomy" id="2707049"/>
    <lineage>
        <taxon>Bacteria</taxon>
        <taxon>Pseudomonadati</taxon>
        <taxon>Pseudomonadota</taxon>
        <taxon>Gammaproteobacteria</taxon>
        <taxon>Lysobacterales</taxon>
        <taxon>Lysobacteraceae</taxon>
        <taxon>Coralloluteibacterium</taxon>
    </lineage>
</organism>
<name>A0ABV9NF84_9GAMM</name>
<keyword evidence="1" id="KW-1133">Transmembrane helix</keyword>
<comment type="caution">
    <text evidence="3">The sequence shown here is derived from an EMBL/GenBank/DDBJ whole genome shotgun (WGS) entry which is preliminary data.</text>
</comment>